<comment type="catalytic activity">
    <reaction evidence="1 8">
        <text>(2R)-2-phosphoglycerate = (2R)-3-phosphoglycerate</text>
        <dbReference type="Rhea" id="RHEA:15901"/>
        <dbReference type="ChEBI" id="CHEBI:58272"/>
        <dbReference type="ChEBI" id="CHEBI:58289"/>
        <dbReference type="EC" id="5.4.2.12"/>
    </reaction>
</comment>
<dbReference type="Pfam" id="PF06415">
    <property type="entry name" value="iPGM_N"/>
    <property type="match status" value="1"/>
</dbReference>
<feature type="binding site" evidence="8">
    <location>
        <begin position="147"/>
        <end position="148"/>
    </location>
    <ligand>
        <name>substrate</name>
    </ligand>
</feature>
<dbReference type="HAMAP" id="MF_01038">
    <property type="entry name" value="GpmI"/>
    <property type="match status" value="1"/>
</dbReference>
<dbReference type="InterPro" id="IPR036646">
    <property type="entry name" value="PGAM_B_sf"/>
</dbReference>
<feature type="domain" description="BPG-independent PGAM N-terminal" evidence="11">
    <location>
        <begin position="84"/>
        <end position="279"/>
    </location>
</feature>
<dbReference type="EMBL" id="JAGSSW010000002">
    <property type="protein sequence ID" value="MBR8463392.1"/>
    <property type="molecule type" value="Genomic_DNA"/>
</dbReference>
<feature type="binding site" evidence="8">
    <location>
        <begin position="244"/>
        <end position="247"/>
    </location>
    <ligand>
        <name>substrate</name>
    </ligand>
</feature>
<comment type="similarity">
    <text evidence="3 8">Belongs to the BPG-independent phosphoglycerate mutase family.</text>
</comment>
<evidence type="ECO:0000256" key="2">
    <source>
        <dbReference type="ARBA" id="ARBA00004798"/>
    </source>
</evidence>
<feature type="binding site" evidence="8">
    <location>
        <position position="118"/>
    </location>
    <ligand>
        <name>substrate</name>
    </ligand>
</feature>
<dbReference type="Proteomes" id="UP000682951">
    <property type="component" value="Unassembled WGS sequence"/>
</dbReference>
<protein>
    <recommendedName>
        <fullName evidence="8 9">2,3-bisphosphoglycerate-independent phosphoglycerate mutase</fullName>
        <shortName evidence="8">BPG-independent PGAM</shortName>
        <shortName evidence="8">Phosphoglyceromutase</shortName>
        <shortName evidence="8">iPGM</shortName>
        <ecNumber evidence="8 9">5.4.2.12</ecNumber>
    </recommendedName>
</protein>
<dbReference type="NCBIfam" id="TIGR01307">
    <property type="entry name" value="pgm_bpd_ind"/>
    <property type="match status" value="1"/>
</dbReference>
<proteinExistence type="inferred from homology"/>
<feature type="binding site" evidence="8">
    <location>
        <position position="424"/>
    </location>
    <ligand>
        <name>Mn(2+)</name>
        <dbReference type="ChEBI" id="CHEBI:29035"/>
        <label>2</label>
    </ligand>
</feature>
<feature type="binding site" evidence="8">
    <location>
        <position position="382"/>
    </location>
    <ligand>
        <name>Mn(2+)</name>
        <dbReference type="ChEBI" id="CHEBI:29035"/>
        <label>1</label>
    </ligand>
</feature>
<dbReference type="RefSeq" id="WP_212141574.1">
    <property type="nucleotide sequence ID" value="NZ_JAGSSW010000002.1"/>
</dbReference>
<feature type="binding site" evidence="8">
    <location>
        <position position="173"/>
    </location>
    <ligand>
        <name>substrate</name>
    </ligand>
</feature>
<dbReference type="SUPFAM" id="SSF64158">
    <property type="entry name" value="2,3-Bisphosphoglycerate-independent phosphoglycerate mutase, substrate-binding domain"/>
    <property type="match status" value="1"/>
</dbReference>
<dbReference type="InterPro" id="IPR017850">
    <property type="entry name" value="Alkaline_phosphatase_core_sf"/>
</dbReference>
<keyword evidence="4 8" id="KW-0479">Metal-binding</keyword>
<dbReference type="PIRSF" id="PIRSF001492">
    <property type="entry name" value="IPGAM"/>
    <property type="match status" value="1"/>
</dbReference>
<keyword evidence="5 8" id="KW-0324">Glycolysis</keyword>
<dbReference type="Pfam" id="PF01676">
    <property type="entry name" value="Metalloenzyme"/>
    <property type="match status" value="1"/>
</dbReference>
<evidence type="ECO:0000256" key="8">
    <source>
        <dbReference type="HAMAP-Rule" id="MF_01038"/>
    </source>
</evidence>
<comment type="cofactor">
    <cofactor evidence="8">
        <name>Mn(2+)</name>
        <dbReference type="ChEBI" id="CHEBI:29035"/>
    </cofactor>
    <text evidence="8">Binds 2 manganese ions per subunit.</text>
</comment>
<feature type="binding site" evidence="8">
    <location>
        <position position="441"/>
    </location>
    <ligand>
        <name>Mn(2+)</name>
        <dbReference type="ChEBI" id="CHEBI:29035"/>
        <label>1</label>
    </ligand>
</feature>
<reference evidence="12 13" key="1">
    <citation type="submission" date="2021-04" db="EMBL/GenBank/DDBJ databases">
        <title>Molecular and phenotypic characterization and identification of bacterial isolates recovered from the Anatolian ground squirrels (Spermophilus xanthoprymnus) and which have the potential to form a new species in the Campylobacter genus.</title>
        <authorList>
            <person name="Aydin F."/>
            <person name="Abay S."/>
            <person name="Kayman T."/>
            <person name="Karakaya E."/>
            <person name="Mustak H.K."/>
            <person name="Mustak I.B."/>
            <person name="Bilgin N."/>
            <person name="Duzler A."/>
            <person name="Sahin O."/>
            <person name="Guran O."/>
            <person name="Saticioglu I.B."/>
        </authorList>
    </citation>
    <scope>NUCLEOTIDE SEQUENCE [LARGE SCALE GENOMIC DNA]</scope>
    <source>
        <strain evidence="13">faydin-G24</strain>
    </source>
</reference>
<feature type="binding site" evidence="8">
    <location>
        <position position="61"/>
    </location>
    <ligand>
        <name>Mn(2+)</name>
        <dbReference type="ChEBI" id="CHEBI:29035"/>
        <label>2</label>
    </ligand>
</feature>
<dbReference type="SUPFAM" id="SSF53649">
    <property type="entry name" value="Alkaline phosphatase-like"/>
    <property type="match status" value="1"/>
</dbReference>
<dbReference type="Gene3D" id="3.40.720.10">
    <property type="entry name" value="Alkaline Phosphatase, subunit A"/>
    <property type="match status" value="1"/>
</dbReference>
<evidence type="ECO:0000256" key="6">
    <source>
        <dbReference type="ARBA" id="ARBA00023211"/>
    </source>
</evidence>
<accession>A0ABS5HIG6</accession>
<organism evidence="12 13">
    <name type="scientific">Campylobacter anatolicus</name>
    <dbReference type="NCBI Taxonomy" id="2829105"/>
    <lineage>
        <taxon>Bacteria</taxon>
        <taxon>Pseudomonadati</taxon>
        <taxon>Campylobacterota</taxon>
        <taxon>Epsilonproteobacteria</taxon>
        <taxon>Campylobacterales</taxon>
        <taxon>Campylobacteraceae</taxon>
        <taxon>Campylobacter</taxon>
    </lineage>
</organism>
<dbReference type="CDD" id="cd16010">
    <property type="entry name" value="iPGM"/>
    <property type="match status" value="1"/>
</dbReference>
<feature type="binding site" evidence="8">
    <location>
        <position position="316"/>
    </location>
    <ligand>
        <name>substrate</name>
    </ligand>
</feature>
<comment type="function">
    <text evidence="8">Catalyzes the interconversion of 2-phosphoglycerate and 3-phosphoglycerate.</text>
</comment>
<dbReference type="GO" id="GO:0004619">
    <property type="term" value="F:phosphoglycerate mutase activity"/>
    <property type="evidence" value="ECO:0007669"/>
    <property type="project" value="UniProtKB-EC"/>
</dbReference>
<evidence type="ECO:0000259" key="11">
    <source>
        <dbReference type="Pfam" id="PF06415"/>
    </source>
</evidence>
<feature type="binding site" evidence="8">
    <location>
        <position position="11"/>
    </location>
    <ligand>
        <name>Mn(2+)</name>
        <dbReference type="ChEBI" id="CHEBI:29035"/>
        <label>2</label>
    </ligand>
</feature>
<feature type="binding site" evidence="8">
    <location>
        <position position="423"/>
    </location>
    <ligand>
        <name>Mn(2+)</name>
        <dbReference type="ChEBI" id="CHEBI:29035"/>
        <label>2</label>
    </ligand>
</feature>
<evidence type="ECO:0000313" key="12">
    <source>
        <dbReference type="EMBL" id="MBR8463392.1"/>
    </source>
</evidence>
<comment type="caution">
    <text evidence="12">The sequence shown here is derived from an EMBL/GenBank/DDBJ whole genome shotgun (WGS) entry which is preliminary data.</text>
</comment>
<feature type="binding site" evidence="8">
    <location>
        <position position="386"/>
    </location>
    <ligand>
        <name>Mn(2+)</name>
        <dbReference type="ChEBI" id="CHEBI:29035"/>
        <label>1</label>
    </ligand>
</feature>
<evidence type="ECO:0000256" key="1">
    <source>
        <dbReference type="ARBA" id="ARBA00000370"/>
    </source>
</evidence>
<dbReference type="InterPro" id="IPR006124">
    <property type="entry name" value="Metalloenzyme"/>
</dbReference>
<dbReference type="InterPro" id="IPR011258">
    <property type="entry name" value="BPG-indep_PGM_N"/>
</dbReference>
<dbReference type="PANTHER" id="PTHR31637:SF0">
    <property type="entry name" value="2,3-BISPHOSPHOGLYCERATE-INDEPENDENT PHOSPHOGLYCERATE MUTASE"/>
    <property type="match status" value="1"/>
</dbReference>
<evidence type="ECO:0000313" key="13">
    <source>
        <dbReference type="Proteomes" id="UP000682951"/>
    </source>
</evidence>
<feature type="binding site" evidence="8">
    <location>
        <position position="179"/>
    </location>
    <ligand>
        <name>substrate</name>
    </ligand>
</feature>
<comment type="subunit">
    <text evidence="8">Monomer.</text>
</comment>
<evidence type="ECO:0000256" key="4">
    <source>
        <dbReference type="ARBA" id="ARBA00022723"/>
    </source>
</evidence>
<feature type="domain" description="Metalloenzyme" evidence="10">
    <location>
        <begin position="4"/>
        <end position="478"/>
    </location>
</feature>
<dbReference type="PANTHER" id="PTHR31637">
    <property type="entry name" value="2,3-BISPHOSPHOGLYCERATE-INDEPENDENT PHOSPHOGLYCERATE MUTASE"/>
    <property type="match status" value="1"/>
</dbReference>
<keyword evidence="6 8" id="KW-0464">Manganese</keyword>
<evidence type="ECO:0000256" key="9">
    <source>
        <dbReference type="NCBIfam" id="TIGR01307"/>
    </source>
</evidence>
<feature type="active site" description="Phosphoserine intermediate" evidence="8">
    <location>
        <position position="61"/>
    </location>
</feature>
<evidence type="ECO:0000256" key="7">
    <source>
        <dbReference type="ARBA" id="ARBA00023235"/>
    </source>
</evidence>
<dbReference type="InterPro" id="IPR005995">
    <property type="entry name" value="Pgm_bpd_ind"/>
</dbReference>
<dbReference type="EC" id="5.4.2.12" evidence="8 9"/>
<comment type="pathway">
    <text evidence="2 8">Carbohydrate degradation; glycolysis; pyruvate from D-glyceraldehyde 3-phosphate: step 3/5.</text>
</comment>
<keyword evidence="13" id="KW-1185">Reference proteome</keyword>
<gene>
    <name evidence="8 12" type="primary">gpmI</name>
    <name evidence="12" type="ORF">KDD93_02255</name>
</gene>
<name>A0ABS5HIG6_9BACT</name>
<keyword evidence="7 8" id="KW-0413">Isomerase</keyword>
<evidence type="ECO:0000256" key="3">
    <source>
        <dbReference type="ARBA" id="ARBA00008819"/>
    </source>
</evidence>
<sequence length="488" mass="53526">MAQKTILVITDGIGYNPSDKFNAFSMAKKPSFEWLFKNSSNTLISTSGLAVGLPDGQMGNSEVGHMTIGSGRVLYQNLVKISLGFENGSFAKDEKLLNLFKKCKNIHVIGLYSDGGVHSLDSHFDAMCELAQQNECEVFAHVITDGRDVAPASAAKFIRNLESKFSIATICGRFYAMDRDKRWERVLKAYETLSDGVNPSELSPSEYIDKSYANGVVDEFIIPASFNKFSGISVDDGVIFINFRNDRMRELVAAFGETKFDGFKRDKIYKNIITMTEYDASFSHPVLVAKQSLKNTLSEVIADAGLRQLHTAETEKYAHVTFFFNGGVEELVTNETRVLVPSPKVQTYDEYPQMSAVAVCEAVLKGIDDGQDFIVVNFANGDMVGHTGNFNAAVSAVEAVDMALGKIIKKAQENGYAYVQISDHGNCEAMCDESGAILTNHTNFDVFCFVLADGVNELKSGMGLSNVAASVLKIMGLEIPVEMNEPLF</sequence>
<evidence type="ECO:0000256" key="5">
    <source>
        <dbReference type="ARBA" id="ARBA00023152"/>
    </source>
</evidence>
<evidence type="ECO:0000259" key="10">
    <source>
        <dbReference type="Pfam" id="PF01676"/>
    </source>
</evidence>
<dbReference type="Gene3D" id="3.40.1450.10">
    <property type="entry name" value="BPG-independent phosphoglycerate mutase, domain B"/>
    <property type="match status" value="1"/>
</dbReference>